<accession>A0A564G585</accession>
<gene>
    <name evidence="1" type="ORF">IFDJLNFL_4064</name>
    <name evidence="2" type="ORF">MTDSW087_04833</name>
</gene>
<name>A0A564G585_9HYPH</name>
<proteinExistence type="predicted"/>
<dbReference type="AlphaFoldDB" id="A0A564G585"/>
<protein>
    <submittedName>
        <fullName evidence="2">Uncharacterized protein</fullName>
    </submittedName>
</protein>
<dbReference type="EMBL" id="BPQI01000133">
    <property type="protein sequence ID" value="GJD58149.1"/>
    <property type="molecule type" value="Genomic_DNA"/>
</dbReference>
<dbReference type="Proteomes" id="UP001055303">
    <property type="component" value="Unassembled WGS sequence"/>
</dbReference>
<evidence type="ECO:0000313" key="2">
    <source>
        <dbReference type="EMBL" id="VUF15100.1"/>
    </source>
</evidence>
<reference evidence="1" key="3">
    <citation type="submission" date="2021-08" db="EMBL/GenBank/DDBJ databases">
        <authorList>
            <person name="Tani A."/>
            <person name="Ola A."/>
            <person name="Ogura Y."/>
            <person name="Katsura K."/>
            <person name="Hayashi T."/>
        </authorList>
    </citation>
    <scope>NUCLEOTIDE SEQUENCE</scope>
    <source>
        <strain evidence="1">DSM 22415</strain>
    </source>
</reference>
<dbReference type="RefSeq" id="WP_186383980.1">
    <property type="nucleotide sequence ID" value="NZ_BPQI01000133.1"/>
</dbReference>
<dbReference type="Proteomes" id="UP000401717">
    <property type="component" value="Unassembled WGS sequence"/>
</dbReference>
<keyword evidence="4" id="KW-1185">Reference proteome</keyword>
<sequence>MDEASLWQLAAAIDGYNRAQGAEEEPPELGFDEFDAMLERNAAFVAGER</sequence>
<evidence type="ECO:0000313" key="3">
    <source>
        <dbReference type="Proteomes" id="UP000401717"/>
    </source>
</evidence>
<organism evidence="2 3">
    <name type="scientific">Methylobacterium dankookense</name>
    <dbReference type="NCBI Taxonomy" id="560405"/>
    <lineage>
        <taxon>Bacteria</taxon>
        <taxon>Pseudomonadati</taxon>
        <taxon>Pseudomonadota</taxon>
        <taxon>Alphaproteobacteria</taxon>
        <taxon>Hyphomicrobiales</taxon>
        <taxon>Methylobacteriaceae</taxon>
        <taxon>Methylobacterium</taxon>
    </lineage>
</organism>
<evidence type="ECO:0000313" key="1">
    <source>
        <dbReference type="EMBL" id="GJD58149.1"/>
    </source>
</evidence>
<evidence type="ECO:0000313" key="4">
    <source>
        <dbReference type="Proteomes" id="UP001055303"/>
    </source>
</evidence>
<reference evidence="2 3" key="1">
    <citation type="submission" date="2019-06" db="EMBL/GenBank/DDBJ databases">
        <authorList>
            <person name="Rodrigo-Torres L."/>
            <person name="Arahal R. D."/>
            <person name="Lucena T."/>
        </authorList>
    </citation>
    <scope>NUCLEOTIDE SEQUENCE [LARGE SCALE GENOMIC DNA]</scope>
    <source>
        <strain evidence="2 3">SW08-7</strain>
    </source>
</reference>
<reference evidence="1" key="2">
    <citation type="journal article" date="2021" name="Front. Microbiol.">
        <title>Comprehensive Comparative Genomics and Phenotyping of Methylobacterium Species.</title>
        <authorList>
            <person name="Alessa O."/>
            <person name="Ogura Y."/>
            <person name="Fujitani Y."/>
            <person name="Takami H."/>
            <person name="Hayashi T."/>
            <person name="Sahin N."/>
            <person name="Tani A."/>
        </authorList>
    </citation>
    <scope>NUCLEOTIDE SEQUENCE</scope>
    <source>
        <strain evidence="1">DSM 22415</strain>
    </source>
</reference>
<dbReference type="EMBL" id="CABFVH010000046">
    <property type="protein sequence ID" value="VUF15100.1"/>
    <property type="molecule type" value="Genomic_DNA"/>
</dbReference>